<evidence type="ECO:0000313" key="2">
    <source>
        <dbReference type="Proteomes" id="UP001627154"/>
    </source>
</evidence>
<sequence length="88" mass="10363">MKLLVVRFTFHSSLQRGAESTRAAKYHSSQLAYKSDIPTPASATRCTFAYMQRYDIIRQRAEFHASEENCIRRNMYYTCSRAKKRTQM</sequence>
<reference evidence="1 2" key="1">
    <citation type="journal article" date="2024" name="bioRxiv">
        <title>A reference genome for Trichogramma kaykai: A tiny desert-dwelling parasitoid wasp with competing sex-ratio distorters.</title>
        <authorList>
            <person name="Culotta J."/>
            <person name="Lindsey A.R."/>
        </authorList>
    </citation>
    <scope>NUCLEOTIDE SEQUENCE [LARGE SCALE GENOMIC DNA]</scope>
    <source>
        <strain evidence="1 2">KSX58</strain>
    </source>
</reference>
<comment type="caution">
    <text evidence="1">The sequence shown here is derived from an EMBL/GenBank/DDBJ whole genome shotgun (WGS) entry which is preliminary data.</text>
</comment>
<dbReference type="Proteomes" id="UP001627154">
    <property type="component" value="Unassembled WGS sequence"/>
</dbReference>
<dbReference type="EMBL" id="JBJJXI010000104">
    <property type="protein sequence ID" value="KAL3392471.1"/>
    <property type="molecule type" value="Genomic_DNA"/>
</dbReference>
<evidence type="ECO:0008006" key="3">
    <source>
        <dbReference type="Google" id="ProtNLM"/>
    </source>
</evidence>
<organism evidence="1 2">
    <name type="scientific">Trichogramma kaykai</name>
    <dbReference type="NCBI Taxonomy" id="54128"/>
    <lineage>
        <taxon>Eukaryota</taxon>
        <taxon>Metazoa</taxon>
        <taxon>Ecdysozoa</taxon>
        <taxon>Arthropoda</taxon>
        <taxon>Hexapoda</taxon>
        <taxon>Insecta</taxon>
        <taxon>Pterygota</taxon>
        <taxon>Neoptera</taxon>
        <taxon>Endopterygota</taxon>
        <taxon>Hymenoptera</taxon>
        <taxon>Apocrita</taxon>
        <taxon>Proctotrupomorpha</taxon>
        <taxon>Chalcidoidea</taxon>
        <taxon>Trichogrammatidae</taxon>
        <taxon>Trichogramma</taxon>
    </lineage>
</organism>
<accession>A0ABD2WIR9</accession>
<keyword evidence="2" id="KW-1185">Reference proteome</keyword>
<proteinExistence type="predicted"/>
<gene>
    <name evidence="1" type="ORF">TKK_012995</name>
</gene>
<evidence type="ECO:0000313" key="1">
    <source>
        <dbReference type="EMBL" id="KAL3392471.1"/>
    </source>
</evidence>
<protein>
    <recommendedName>
        <fullName evidence="3">Secreted protein</fullName>
    </recommendedName>
</protein>
<dbReference type="AlphaFoldDB" id="A0ABD2WIR9"/>
<name>A0ABD2WIR9_9HYME</name>